<dbReference type="Proteomes" id="UP000317243">
    <property type="component" value="Unassembled WGS sequence"/>
</dbReference>
<sequence>MLSPSARRGTSSLFLFLVFVLFPEEHLGAGPPPLLVPDGPQLPELPQSQAEGTVHETTLSGLIRDIVIEAADEEVVDKKHWNKETDRFDGLKVRGLKISKRKKSVPHGFCRRYKAHLVKPDETFSLEIEQQESSPSDDGIRFLISTRLKVRSEATFAHYVYGVKGVNGTAIADAVVRAQVVLTISPQASFDWNSPLPKLHLNAEVKRVDLDLEKFRLQKLGPLGGDFAKILGQGTREIVAVLIDSQERQMHRKLQKKLDEVQGIPSRKEDGPTNRES</sequence>
<organism evidence="2 3">
    <name type="scientific">Thalassoglobus neptunius</name>
    <dbReference type="NCBI Taxonomy" id="1938619"/>
    <lineage>
        <taxon>Bacteria</taxon>
        <taxon>Pseudomonadati</taxon>
        <taxon>Planctomycetota</taxon>
        <taxon>Planctomycetia</taxon>
        <taxon>Planctomycetales</taxon>
        <taxon>Planctomycetaceae</taxon>
        <taxon>Thalassoglobus</taxon>
    </lineage>
</organism>
<proteinExistence type="predicted"/>
<accession>A0A5C5WN21</accession>
<protein>
    <submittedName>
        <fullName evidence="2">Uncharacterized protein</fullName>
    </submittedName>
</protein>
<keyword evidence="3" id="KW-1185">Reference proteome</keyword>
<feature type="region of interest" description="Disordered" evidence="1">
    <location>
        <begin position="254"/>
        <end position="277"/>
    </location>
</feature>
<feature type="compositionally biased region" description="Basic and acidic residues" evidence="1">
    <location>
        <begin position="256"/>
        <end position="277"/>
    </location>
</feature>
<name>A0A5C5WN21_9PLAN</name>
<dbReference type="EMBL" id="SIHI01000012">
    <property type="protein sequence ID" value="TWT51575.1"/>
    <property type="molecule type" value="Genomic_DNA"/>
</dbReference>
<dbReference type="OrthoDB" id="286633at2"/>
<gene>
    <name evidence="2" type="ORF">KOR42_34630</name>
</gene>
<dbReference type="AlphaFoldDB" id="A0A5C5WN21"/>
<evidence type="ECO:0000256" key="1">
    <source>
        <dbReference type="SAM" id="MobiDB-lite"/>
    </source>
</evidence>
<dbReference type="RefSeq" id="WP_146510914.1">
    <property type="nucleotide sequence ID" value="NZ_SIHI01000012.1"/>
</dbReference>
<evidence type="ECO:0000313" key="2">
    <source>
        <dbReference type="EMBL" id="TWT51575.1"/>
    </source>
</evidence>
<reference evidence="2 3" key="1">
    <citation type="submission" date="2019-02" db="EMBL/GenBank/DDBJ databases">
        <title>Deep-cultivation of Planctomycetes and their phenomic and genomic characterization uncovers novel biology.</title>
        <authorList>
            <person name="Wiegand S."/>
            <person name="Jogler M."/>
            <person name="Boedeker C."/>
            <person name="Pinto D."/>
            <person name="Vollmers J."/>
            <person name="Rivas-Marin E."/>
            <person name="Kohn T."/>
            <person name="Peeters S.H."/>
            <person name="Heuer A."/>
            <person name="Rast P."/>
            <person name="Oberbeckmann S."/>
            <person name="Bunk B."/>
            <person name="Jeske O."/>
            <person name="Meyerdierks A."/>
            <person name="Storesund J.E."/>
            <person name="Kallscheuer N."/>
            <person name="Luecker S."/>
            <person name="Lage O.M."/>
            <person name="Pohl T."/>
            <person name="Merkel B.J."/>
            <person name="Hornburger P."/>
            <person name="Mueller R.-W."/>
            <person name="Bruemmer F."/>
            <person name="Labrenz M."/>
            <person name="Spormann A.M."/>
            <person name="Op Den Camp H."/>
            <person name="Overmann J."/>
            <person name="Amann R."/>
            <person name="Jetten M.S.M."/>
            <person name="Mascher T."/>
            <person name="Medema M.H."/>
            <person name="Devos D.P."/>
            <person name="Kaster A.-K."/>
            <person name="Ovreas L."/>
            <person name="Rohde M."/>
            <person name="Galperin M.Y."/>
            <person name="Jogler C."/>
        </authorList>
    </citation>
    <scope>NUCLEOTIDE SEQUENCE [LARGE SCALE GENOMIC DNA]</scope>
    <source>
        <strain evidence="2 3">KOR42</strain>
    </source>
</reference>
<comment type="caution">
    <text evidence="2">The sequence shown here is derived from an EMBL/GenBank/DDBJ whole genome shotgun (WGS) entry which is preliminary data.</text>
</comment>
<evidence type="ECO:0000313" key="3">
    <source>
        <dbReference type="Proteomes" id="UP000317243"/>
    </source>
</evidence>